<evidence type="ECO:0000313" key="2">
    <source>
        <dbReference type="EMBL" id="MBW0503336.1"/>
    </source>
</evidence>
<accession>A0A9Q3HFM9</accession>
<sequence length="86" mass="9830">MEEIITRTRIGKNGTRNPMESKVVPKTSREDRRFERPVSKLHKCGSNSHLANTCTKKTKINEVQIIEKVQCAEEKEESDQDSAISE</sequence>
<evidence type="ECO:0000313" key="3">
    <source>
        <dbReference type="Proteomes" id="UP000765509"/>
    </source>
</evidence>
<dbReference type="AlphaFoldDB" id="A0A9Q3HFM9"/>
<protein>
    <submittedName>
        <fullName evidence="2">Uncharacterized protein</fullName>
    </submittedName>
</protein>
<dbReference type="Proteomes" id="UP000765509">
    <property type="component" value="Unassembled WGS sequence"/>
</dbReference>
<proteinExistence type="predicted"/>
<organism evidence="2 3">
    <name type="scientific">Austropuccinia psidii MF-1</name>
    <dbReference type="NCBI Taxonomy" id="1389203"/>
    <lineage>
        <taxon>Eukaryota</taxon>
        <taxon>Fungi</taxon>
        <taxon>Dikarya</taxon>
        <taxon>Basidiomycota</taxon>
        <taxon>Pucciniomycotina</taxon>
        <taxon>Pucciniomycetes</taxon>
        <taxon>Pucciniales</taxon>
        <taxon>Sphaerophragmiaceae</taxon>
        <taxon>Austropuccinia</taxon>
    </lineage>
</organism>
<name>A0A9Q3HFM9_9BASI</name>
<dbReference type="OrthoDB" id="3644300at2759"/>
<feature type="region of interest" description="Disordered" evidence="1">
    <location>
        <begin position="1"/>
        <end position="34"/>
    </location>
</feature>
<comment type="caution">
    <text evidence="2">The sequence shown here is derived from an EMBL/GenBank/DDBJ whole genome shotgun (WGS) entry which is preliminary data.</text>
</comment>
<reference evidence="2" key="1">
    <citation type="submission" date="2021-03" db="EMBL/GenBank/DDBJ databases">
        <title>Draft genome sequence of rust myrtle Austropuccinia psidii MF-1, a brazilian biotype.</title>
        <authorList>
            <person name="Quecine M.C."/>
            <person name="Pachon D.M.R."/>
            <person name="Bonatelli M.L."/>
            <person name="Correr F.H."/>
            <person name="Franceschini L.M."/>
            <person name="Leite T.F."/>
            <person name="Margarido G.R.A."/>
            <person name="Almeida C.A."/>
            <person name="Ferrarezi J.A."/>
            <person name="Labate C.A."/>
        </authorList>
    </citation>
    <scope>NUCLEOTIDE SEQUENCE</scope>
    <source>
        <strain evidence="2">MF-1</strain>
    </source>
</reference>
<keyword evidence="3" id="KW-1185">Reference proteome</keyword>
<dbReference type="EMBL" id="AVOT02017313">
    <property type="protein sequence ID" value="MBW0503336.1"/>
    <property type="molecule type" value="Genomic_DNA"/>
</dbReference>
<evidence type="ECO:0000256" key="1">
    <source>
        <dbReference type="SAM" id="MobiDB-lite"/>
    </source>
</evidence>
<gene>
    <name evidence="2" type="ORF">O181_043051</name>
</gene>